<dbReference type="Pfam" id="PF00651">
    <property type="entry name" value="BTB"/>
    <property type="match status" value="1"/>
</dbReference>
<keyword evidence="1" id="KW-0217">Developmental protein</keyword>
<sequence>MGSTISSLGTSAGRKRKHSECEDEDGSQTDEEAVVDVVKRKKLKGTCDYIYQTLFLDGEGSDVTIHALGKEWKLHRIYMCQSAYFQSMFNGSWKESTADHITMEIPDENIDVEALNTAFGSLYCDEVMVSPVKVVPLLAAANLLQLEGLSQQCAEAMIETINRATVCAYHAAATQYCETEVQAKCVKWLERRLTSETSVSLLKEISVELMSEVVNSQELFVMQIEVDVYNLLKVWAYLHLHPNWEGSWKDVRAQSNTYFASRATDSSMCFLETDEGRKFVPAFRAIRLHHVVNDIRSIQLLDTDRIIPQDWLHPVYKSQWVCMLSVSQNRDSSPSIDKFRTNALRCGRILERNSSYCWRWTGFSYGIDVIVTYSPRMRQLLLRRNTYTHPVSGAVCLHQQKNIIVRVAAASFDAKGCTSYYTCSGLLDLTLDPDEEKVVLQLDRSAVFPLSVSVHMAHVSCSATSIQSRDEH</sequence>
<comment type="caution">
    <text evidence="4">The sequence shown here is derived from an EMBL/GenBank/DDBJ whole genome shotgun (WGS) entry which is preliminary data.</text>
</comment>
<dbReference type="CDD" id="cd18495">
    <property type="entry name" value="BACK_GCL"/>
    <property type="match status" value="1"/>
</dbReference>
<dbReference type="PROSITE" id="PS50097">
    <property type="entry name" value="BTB"/>
    <property type="match status" value="1"/>
</dbReference>
<evidence type="ECO:0000256" key="2">
    <source>
        <dbReference type="SAM" id="MobiDB-lite"/>
    </source>
</evidence>
<feature type="compositionally biased region" description="Acidic residues" evidence="2">
    <location>
        <begin position="21"/>
        <end position="30"/>
    </location>
</feature>
<evidence type="ECO:0000259" key="3">
    <source>
        <dbReference type="PROSITE" id="PS50097"/>
    </source>
</evidence>
<evidence type="ECO:0000256" key="1">
    <source>
        <dbReference type="ARBA" id="ARBA00022473"/>
    </source>
</evidence>
<accession>A0ABN8LDD2</accession>
<dbReference type="InterPro" id="IPR043380">
    <property type="entry name" value="Gcl-like"/>
</dbReference>
<feature type="compositionally biased region" description="Polar residues" evidence="2">
    <location>
        <begin position="1"/>
        <end position="10"/>
    </location>
</feature>
<organism evidence="4 5">
    <name type="scientific">Porites evermanni</name>
    <dbReference type="NCBI Taxonomy" id="104178"/>
    <lineage>
        <taxon>Eukaryota</taxon>
        <taxon>Metazoa</taxon>
        <taxon>Cnidaria</taxon>
        <taxon>Anthozoa</taxon>
        <taxon>Hexacorallia</taxon>
        <taxon>Scleractinia</taxon>
        <taxon>Fungiina</taxon>
        <taxon>Poritidae</taxon>
        <taxon>Porites</taxon>
    </lineage>
</organism>
<proteinExistence type="predicted"/>
<dbReference type="PANTHER" id="PTHR23231">
    <property type="entry name" value="GERM CELL-LESS PROTEIN"/>
    <property type="match status" value="1"/>
</dbReference>
<dbReference type="Gene3D" id="3.30.710.10">
    <property type="entry name" value="Potassium Channel Kv1.1, Chain A"/>
    <property type="match status" value="1"/>
</dbReference>
<feature type="domain" description="BTB" evidence="3">
    <location>
        <begin position="61"/>
        <end position="131"/>
    </location>
</feature>
<dbReference type="EMBL" id="CALNXI010000016">
    <property type="protein sequence ID" value="CAH3014938.1"/>
    <property type="molecule type" value="Genomic_DNA"/>
</dbReference>
<evidence type="ECO:0000313" key="4">
    <source>
        <dbReference type="EMBL" id="CAH3014938.1"/>
    </source>
</evidence>
<evidence type="ECO:0000313" key="5">
    <source>
        <dbReference type="Proteomes" id="UP001159427"/>
    </source>
</evidence>
<dbReference type="InterPro" id="IPR000210">
    <property type="entry name" value="BTB/POZ_dom"/>
</dbReference>
<dbReference type="Proteomes" id="UP001159427">
    <property type="component" value="Unassembled WGS sequence"/>
</dbReference>
<dbReference type="SMART" id="SM00225">
    <property type="entry name" value="BTB"/>
    <property type="match status" value="1"/>
</dbReference>
<protein>
    <recommendedName>
        <fullName evidence="3">BTB domain-containing protein</fullName>
    </recommendedName>
</protein>
<reference evidence="4 5" key="1">
    <citation type="submission" date="2022-05" db="EMBL/GenBank/DDBJ databases">
        <authorList>
            <consortium name="Genoscope - CEA"/>
            <person name="William W."/>
        </authorList>
    </citation>
    <scope>NUCLEOTIDE SEQUENCE [LARGE SCALE GENOMIC DNA]</scope>
</reference>
<dbReference type="PANTHER" id="PTHR23231:SF17">
    <property type="entry name" value="BTB DOMAIN-CONTAINING PROTEIN"/>
    <property type="match status" value="1"/>
</dbReference>
<feature type="region of interest" description="Disordered" evidence="2">
    <location>
        <begin position="1"/>
        <end position="30"/>
    </location>
</feature>
<dbReference type="InterPro" id="IPR011333">
    <property type="entry name" value="SKP1/BTB/POZ_sf"/>
</dbReference>
<name>A0ABN8LDD2_9CNID</name>
<gene>
    <name evidence="4" type="ORF">PEVE_00008761</name>
</gene>
<dbReference type="CDD" id="cd18305">
    <property type="entry name" value="BTB_POZ_GCL"/>
    <property type="match status" value="1"/>
</dbReference>
<keyword evidence="5" id="KW-1185">Reference proteome</keyword>
<dbReference type="SUPFAM" id="SSF54695">
    <property type="entry name" value="POZ domain"/>
    <property type="match status" value="1"/>
</dbReference>